<dbReference type="OMA" id="KHTHDIL"/>
<dbReference type="Proteomes" id="UP000220158">
    <property type="component" value="Chromosome 8"/>
</dbReference>
<dbReference type="VEuPathDB" id="PlasmoDB:PRELSG_0803200"/>
<dbReference type="KEGG" id="prel:PRELSG_0803200"/>
<gene>
    <name evidence="1" type="ORF">PRELSG_0803200</name>
</gene>
<keyword evidence="2" id="KW-1185">Reference proteome</keyword>
<dbReference type="EMBL" id="LN835303">
    <property type="protein sequence ID" value="CRG99606.1"/>
    <property type="molecule type" value="Genomic_DNA"/>
</dbReference>
<sequence length="305" mass="37113">MIRVNPELKKKFLTFEEGKILVVSTLKRGRALEILNKIINEKYILRKVFYYLKIHNQSKLVKSNDFSISICIIEKTIKSKLGKIFNELYNKSKYSMYFRGKTYKNFKDLQKIYGIFKLENILKSYVNKLLLIFFSRGFTFRDAYFSKSNENEIRERLNNFRSFKKNNISVYNNDNYKIKKSNTYYSYTHNDLEEKISYNNLNLNQKVFDFLLDNNIKNEKKEKKYSLSNMYSLNPLKPHYYEELPSIKMSHFDLFIEKNYQNDNEKILRYIEYLLMRKDEYNYNGFIKKNIIKRIFLELDFLLNE</sequence>
<proteinExistence type="predicted"/>
<evidence type="ECO:0000313" key="2">
    <source>
        <dbReference type="Proteomes" id="UP000220158"/>
    </source>
</evidence>
<dbReference type="RefSeq" id="XP_028532611.1">
    <property type="nucleotide sequence ID" value="XM_028676086.1"/>
</dbReference>
<dbReference type="GeneID" id="39735708"/>
<name>A0A1J1H3X1_PLARL</name>
<protein>
    <submittedName>
        <fullName evidence="1">Uncharacterized protein</fullName>
    </submittedName>
</protein>
<organism evidence="1 2">
    <name type="scientific">Plasmodium relictum</name>
    <dbReference type="NCBI Taxonomy" id="85471"/>
    <lineage>
        <taxon>Eukaryota</taxon>
        <taxon>Sar</taxon>
        <taxon>Alveolata</taxon>
        <taxon>Apicomplexa</taxon>
        <taxon>Aconoidasida</taxon>
        <taxon>Haemosporida</taxon>
        <taxon>Plasmodiidae</taxon>
        <taxon>Plasmodium</taxon>
        <taxon>Plasmodium (Haemamoeba)</taxon>
    </lineage>
</organism>
<accession>A0A1J1H3X1</accession>
<dbReference type="OrthoDB" id="375435at2759"/>
<evidence type="ECO:0000313" key="1">
    <source>
        <dbReference type="EMBL" id="CRG99606.1"/>
    </source>
</evidence>
<dbReference type="AlphaFoldDB" id="A0A1J1H3X1"/>
<reference evidence="1 2" key="1">
    <citation type="submission" date="2015-04" db="EMBL/GenBank/DDBJ databases">
        <authorList>
            <consortium name="Pathogen Informatics"/>
        </authorList>
    </citation>
    <scope>NUCLEOTIDE SEQUENCE [LARGE SCALE GENOMIC DNA]</scope>
    <source>
        <strain evidence="1 2">SGS1</strain>
    </source>
</reference>